<dbReference type="Proteomes" id="UP000188298">
    <property type="component" value="Chromosome"/>
</dbReference>
<dbReference type="KEGG" id="hbl:XJ32_05735"/>
<dbReference type="RefSeq" id="WP_077388639.1">
    <property type="nucleotide sequence ID" value="NZ_CP019645.1"/>
</dbReference>
<proteinExistence type="predicted"/>
<sequence length="463" mass="53467">MNLYILTEERPKQEVLHTIITRFLQDKKLCAFIDTLKILPIVKENCFAFSYEILGVSCNGLKKIYVKIVSGTSSFVDYLVFFQENEPTPKDIPLYAIEETKTNDSESRNTGVYQRITKFVYLNNFYPQTTKIMLYNLKTELKKPTQTSIFGTRILRTLGVEIMGKDFRENNEILKPFENIEELVAYKNSMRKPPKNNTPLNIHKVKDTIFISARLFKANTLSHDPNIGAVSGICAALRKLGFKENLTITHHGLEQKHLGKNNKFIQIANVLHIDLDGLTIPKAKLPQTYWHYETQGEKLATIFIHLVVEHFSSAYGIFENHAGCEKSYFLTADGNYIALQKYEDKQSYKQGNKKARLFIPDLILLDPKNLEIINIEGKKYINKQQGIKELNNYDCIETEYISKYYKNYKIIRTLVLYGSLCEEIIDIEVGFLLNEKGKMILGIKAPKIFIQSLENLLAFWKPQ</sequence>
<dbReference type="AlphaFoldDB" id="A0A1Q2LGY9"/>
<dbReference type="REBASE" id="190774">
    <property type="entry name" value="HbiAAQJHORF5740P"/>
</dbReference>
<gene>
    <name evidence="1" type="ORF">XJ32_05735</name>
</gene>
<evidence type="ECO:0000313" key="1">
    <source>
        <dbReference type="EMBL" id="AQQ59671.1"/>
    </source>
</evidence>
<protein>
    <submittedName>
        <fullName evidence="1">Uncharacterized protein</fullName>
    </submittedName>
</protein>
<organism evidence="1 2">
    <name type="scientific">Helicobacter bilis</name>
    <dbReference type="NCBI Taxonomy" id="37372"/>
    <lineage>
        <taxon>Bacteria</taxon>
        <taxon>Pseudomonadati</taxon>
        <taxon>Campylobacterota</taxon>
        <taxon>Epsilonproteobacteria</taxon>
        <taxon>Campylobacterales</taxon>
        <taxon>Helicobacteraceae</taxon>
        <taxon>Helicobacter</taxon>
    </lineage>
</organism>
<evidence type="ECO:0000313" key="2">
    <source>
        <dbReference type="Proteomes" id="UP000188298"/>
    </source>
</evidence>
<accession>A0A1Q2LGY9</accession>
<name>A0A1Q2LGY9_9HELI</name>
<dbReference type="EMBL" id="CP019645">
    <property type="protein sequence ID" value="AQQ59671.1"/>
    <property type="molecule type" value="Genomic_DNA"/>
</dbReference>
<reference evidence="1 2" key="1">
    <citation type="submission" date="2017-02" db="EMBL/GenBank/DDBJ databases">
        <title>Whole genome sequencing of Helicobacter bilis strain AAQJH.</title>
        <authorList>
            <person name="Conlan S."/>
            <person name="Thomas P.J."/>
            <person name="Mullikin J."/>
            <person name="Palmore T.N."/>
            <person name="Frank K.M."/>
            <person name="Segre J.A."/>
        </authorList>
    </citation>
    <scope>NUCLEOTIDE SEQUENCE [LARGE SCALE GENOMIC DNA]</scope>
    <source>
        <strain evidence="1 2">AAQJH</strain>
    </source>
</reference>